<dbReference type="PANTHER" id="PTHR43605">
    <property type="entry name" value="ACYL-COENZYME A SYNTHETASE"/>
    <property type="match status" value="1"/>
</dbReference>
<comment type="similarity">
    <text evidence="1">Belongs to the ATP-dependent AMP-binding enzyme family.</text>
</comment>
<dbReference type="GO" id="GO:0006633">
    <property type="term" value="P:fatty acid biosynthetic process"/>
    <property type="evidence" value="ECO:0007669"/>
    <property type="project" value="TreeGrafter"/>
</dbReference>
<dbReference type="InterPro" id="IPR051087">
    <property type="entry name" value="Mitochondrial_ACSM"/>
</dbReference>
<name>A0A834B438_9CHIR</name>
<dbReference type="GO" id="GO:0005759">
    <property type="term" value="C:mitochondrial matrix"/>
    <property type="evidence" value="ECO:0007669"/>
    <property type="project" value="TreeGrafter"/>
</dbReference>
<gene>
    <name evidence="7" type="ORF">HJG60_000230</name>
</gene>
<dbReference type="InterPro" id="IPR045851">
    <property type="entry name" value="AMP-bd_C_sf"/>
</dbReference>
<evidence type="ECO:0000256" key="3">
    <source>
        <dbReference type="ARBA" id="ARBA00022741"/>
    </source>
</evidence>
<dbReference type="GO" id="GO:0015645">
    <property type="term" value="F:fatty acid ligase activity"/>
    <property type="evidence" value="ECO:0007669"/>
    <property type="project" value="TreeGrafter"/>
</dbReference>
<dbReference type="Pfam" id="PF13193">
    <property type="entry name" value="AMP-binding_C"/>
    <property type="match status" value="1"/>
</dbReference>
<dbReference type="SUPFAM" id="SSF56801">
    <property type="entry name" value="Acetyl-CoA synthetase-like"/>
    <property type="match status" value="1"/>
</dbReference>
<sequence length="160" mass="18481">MVTKLRPLHFGVSRKLMQLKVCDVFWCLSDPGWIVAAFGCLFEAWAAGCTAFVQHLSPFTLRSLHRHSSKTHHSILDCDHRILNDSAAELHQVVKTFIVLTPQFVSHDPDQLTKELQQYVKSVTTPYKYPRKVEFVPELPKTLTSNIKRNKLWNMEFGQM</sequence>
<evidence type="ECO:0000256" key="4">
    <source>
        <dbReference type="ARBA" id="ARBA00022832"/>
    </source>
</evidence>
<reference evidence="7 8" key="1">
    <citation type="journal article" date="2020" name="Nature">
        <title>Six reference-quality genomes reveal evolution of bat adaptations.</title>
        <authorList>
            <person name="Jebb D."/>
            <person name="Huang Z."/>
            <person name="Pippel M."/>
            <person name="Hughes G.M."/>
            <person name="Lavrichenko K."/>
            <person name="Devanna P."/>
            <person name="Winkler S."/>
            <person name="Jermiin L.S."/>
            <person name="Skirmuntt E.C."/>
            <person name="Katzourakis A."/>
            <person name="Burkitt-Gray L."/>
            <person name="Ray D.A."/>
            <person name="Sullivan K.A.M."/>
            <person name="Roscito J.G."/>
            <person name="Kirilenko B.M."/>
            <person name="Davalos L.M."/>
            <person name="Corthals A.P."/>
            <person name="Power M.L."/>
            <person name="Jones G."/>
            <person name="Ransome R.D."/>
            <person name="Dechmann D.K.N."/>
            <person name="Locatelli A.G."/>
            <person name="Puechmaille S.J."/>
            <person name="Fedrigo O."/>
            <person name="Jarvis E.D."/>
            <person name="Hiller M."/>
            <person name="Vernes S.C."/>
            <person name="Myers E.W."/>
            <person name="Teeling E.C."/>
        </authorList>
    </citation>
    <scope>NUCLEOTIDE SEQUENCE [LARGE SCALE GENOMIC DNA]</scope>
    <source>
        <strain evidence="7">Bat1K_MPI-CBG_1</strain>
    </source>
</reference>
<dbReference type="GO" id="GO:0005524">
    <property type="term" value="F:ATP binding"/>
    <property type="evidence" value="ECO:0007669"/>
    <property type="project" value="UniProtKB-KW"/>
</dbReference>
<evidence type="ECO:0000256" key="5">
    <source>
        <dbReference type="ARBA" id="ARBA00022840"/>
    </source>
</evidence>
<proteinExistence type="inferred from homology"/>
<accession>A0A834B438</accession>
<feature type="domain" description="AMP-binding enzyme C-terminal" evidence="6">
    <location>
        <begin position="91"/>
        <end position="142"/>
    </location>
</feature>
<comment type="caution">
    <text evidence="7">The sequence shown here is derived from an EMBL/GenBank/DDBJ whole genome shotgun (WGS) entry which is preliminary data.</text>
</comment>
<dbReference type="Proteomes" id="UP000664940">
    <property type="component" value="Unassembled WGS sequence"/>
</dbReference>
<keyword evidence="2" id="KW-0436">Ligase</keyword>
<evidence type="ECO:0000313" key="8">
    <source>
        <dbReference type="Proteomes" id="UP000664940"/>
    </source>
</evidence>
<dbReference type="EMBL" id="JABVXQ010000002">
    <property type="protein sequence ID" value="KAF6122888.1"/>
    <property type="molecule type" value="Genomic_DNA"/>
</dbReference>
<keyword evidence="3" id="KW-0547">Nucleotide-binding</keyword>
<evidence type="ECO:0000259" key="6">
    <source>
        <dbReference type="Pfam" id="PF13193"/>
    </source>
</evidence>
<evidence type="ECO:0000313" key="7">
    <source>
        <dbReference type="EMBL" id="KAF6122888.1"/>
    </source>
</evidence>
<dbReference type="AlphaFoldDB" id="A0A834B438"/>
<dbReference type="GO" id="GO:0006637">
    <property type="term" value="P:acyl-CoA metabolic process"/>
    <property type="evidence" value="ECO:0007669"/>
    <property type="project" value="TreeGrafter"/>
</dbReference>
<keyword evidence="5" id="KW-0067">ATP-binding</keyword>
<organism evidence="7 8">
    <name type="scientific">Phyllostomus discolor</name>
    <name type="common">pale spear-nosed bat</name>
    <dbReference type="NCBI Taxonomy" id="89673"/>
    <lineage>
        <taxon>Eukaryota</taxon>
        <taxon>Metazoa</taxon>
        <taxon>Chordata</taxon>
        <taxon>Craniata</taxon>
        <taxon>Vertebrata</taxon>
        <taxon>Euteleostomi</taxon>
        <taxon>Mammalia</taxon>
        <taxon>Eutheria</taxon>
        <taxon>Laurasiatheria</taxon>
        <taxon>Chiroptera</taxon>
        <taxon>Yangochiroptera</taxon>
        <taxon>Phyllostomidae</taxon>
        <taxon>Phyllostominae</taxon>
        <taxon>Phyllostomus</taxon>
    </lineage>
</organism>
<protein>
    <submittedName>
        <fullName evidence="7">Acyl-CoA synthetase medium chain family member 1</fullName>
    </submittedName>
</protein>
<dbReference type="PANTHER" id="PTHR43605:SF5">
    <property type="entry name" value="ACYL-COENZYME A SYNTHETASE ACSM1, MITOCHONDRIAL"/>
    <property type="match status" value="1"/>
</dbReference>
<dbReference type="GO" id="GO:0004321">
    <property type="term" value="F:fatty-acyl-CoA synthase activity"/>
    <property type="evidence" value="ECO:0007669"/>
    <property type="project" value="TreeGrafter"/>
</dbReference>
<evidence type="ECO:0000256" key="1">
    <source>
        <dbReference type="ARBA" id="ARBA00006432"/>
    </source>
</evidence>
<dbReference type="Gene3D" id="3.30.300.30">
    <property type="match status" value="1"/>
</dbReference>
<dbReference type="InterPro" id="IPR025110">
    <property type="entry name" value="AMP-bd_C"/>
</dbReference>
<evidence type="ECO:0000256" key="2">
    <source>
        <dbReference type="ARBA" id="ARBA00022598"/>
    </source>
</evidence>
<keyword evidence="4" id="KW-0276">Fatty acid metabolism</keyword>
<keyword evidence="4" id="KW-0443">Lipid metabolism</keyword>